<accession>A0A9P8T3E1</accession>
<dbReference type="GO" id="GO:0006014">
    <property type="term" value="P:D-ribose metabolic process"/>
    <property type="evidence" value="ECO:0007669"/>
    <property type="project" value="TreeGrafter"/>
</dbReference>
<dbReference type="Gene3D" id="3.30.70.260">
    <property type="match status" value="1"/>
</dbReference>
<comment type="similarity">
    <text evidence="3">Belongs to the ribose 5-phosphate isomerase family.</text>
</comment>
<protein>
    <recommendedName>
        <fullName evidence="5">Ribose-5-phosphate isomerase</fullName>
        <ecNumber evidence="4">5.3.1.6</ecNumber>
    </recommendedName>
    <alternativeName>
        <fullName evidence="8">D-ribose-5-phosphate ketol-isomerase</fullName>
    </alternativeName>
    <alternativeName>
        <fullName evidence="7">Phosphoriboisomerase</fullName>
    </alternativeName>
</protein>
<dbReference type="PANTHER" id="PTHR11934">
    <property type="entry name" value="RIBOSE-5-PHOSPHATE ISOMERASE"/>
    <property type="match status" value="1"/>
</dbReference>
<dbReference type="GO" id="GO:0004751">
    <property type="term" value="F:ribose-5-phosphate isomerase activity"/>
    <property type="evidence" value="ECO:0007669"/>
    <property type="project" value="UniProtKB-EC"/>
</dbReference>
<evidence type="ECO:0000256" key="2">
    <source>
        <dbReference type="ARBA" id="ARBA00004988"/>
    </source>
</evidence>
<evidence type="ECO:0000256" key="8">
    <source>
        <dbReference type="ARBA" id="ARBA00032273"/>
    </source>
</evidence>
<comment type="catalytic activity">
    <reaction evidence="1">
        <text>aldehydo-D-ribose 5-phosphate = D-ribulose 5-phosphate</text>
        <dbReference type="Rhea" id="RHEA:14657"/>
        <dbReference type="ChEBI" id="CHEBI:58121"/>
        <dbReference type="ChEBI" id="CHEBI:58273"/>
        <dbReference type="EC" id="5.3.1.6"/>
    </reaction>
</comment>
<reference evidence="9" key="1">
    <citation type="journal article" date="2021" name="Open Biol.">
        <title>Shared evolutionary footprints suggest mitochondrial oxidative damage underlies multiple complex I losses in fungi.</title>
        <authorList>
            <person name="Schikora-Tamarit M.A."/>
            <person name="Marcet-Houben M."/>
            <person name="Nosek J."/>
            <person name="Gabaldon T."/>
        </authorList>
    </citation>
    <scope>NUCLEOTIDE SEQUENCE</scope>
    <source>
        <strain evidence="9">CBS6075</strain>
    </source>
</reference>
<keyword evidence="10" id="KW-1185">Reference proteome</keyword>
<dbReference type="GeneID" id="70237076"/>
<comment type="pathway">
    <text evidence="2">Carbohydrate degradation; pentose phosphate pathway; D-ribose 5-phosphate from D-ribulose 5-phosphate (non-oxidative stage): step 1/1.</text>
</comment>
<evidence type="ECO:0000256" key="1">
    <source>
        <dbReference type="ARBA" id="ARBA00001713"/>
    </source>
</evidence>
<dbReference type="RefSeq" id="XP_046060047.1">
    <property type="nucleotide sequence ID" value="XM_046206264.1"/>
</dbReference>
<comment type="caution">
    <text evidence="9">The sequence shown here is derived from an EMBL/GenBank/DDBJ whole genome shotgun (WGS) entry which is preliminary data.</text>
</comment>
<reference evidence="9" key="2">
    <citation type="submission" date="2021-01" db="EMBL/GenBank/DDBJ databases">
        <authorList>
            <person name="Schikora-Tamarit M.A."/>
        </authorList>
    </citation>
    <scope>NUCLEOTIDE SEQUENCE</scope>
    <source>
        <strain evidence="9">CBS6075</strain>
    </source>
</reference>
<evidence type="ECO:0000313" key="10">
    <source>
        <dbReference type="Proteomes" id="UP000769157"/>
    </source>
</evidence>
<dbReference type="SUPFAM" id="SSF75445">
    <property type="entry name" value="D-ribose-5-phosphate isomerase (RpiA), lid domain"/>
    <property type="match status" value="1"/>
</dbReference>
<dbReference type="Pfam" id="PF06026">
    <property type="entry name" value="Rib_5-P_isom_A"/>
    <property type="match status" value="1"/>
</dbReference>
<dbReference type="NCBIfam" id="NF001924">
    <property type="entry name" value="PRK00702.1"/>
    <property type="match status" value="1"/>
</dbReference>
<evidence type="ECO:0000256" key="5">
    <source>
        <dbReference type="ARBA" id="ARBA00019150"/>
    </source>
</evidence>
<proteinExistence type="inferred from homology"/>
<dbReference type="InterPro" id="IPR004788">
    <property type="entry name" value="Ribose5P_isomerase_type_A"/>
</dbReference>
<dbReference type="Proteomes" id="UP000769157">
    <property type="component" value="Unassembled WGS sequence"/>
</dbReference>
<evidence type="ECO:0000256" key="4">
    <source>
        <dbReference type="ARBA" id="ARBA00011959"/>
    </source>
</evidence>
<dbReference type="InterPro" id="IPR020672">
    <property type="entry name" value="Ribose5P_isomerase_typA_subgr"/>
</dbReference>
<dbReference type="FunFam" id="3.40.50.1360:FF:000014">
    <property type="entry name" value="Ribose 5-phosphate isomerase"/>
    <property type="match status" value="1"/>
</dbReference>
<dbReference type="Gene3D" id="3.40.50.1360">
    <property type="match status" value="1"/>
</dbReference>
<evidence type="ECO:0000256" key="3">
    <source>
        <dbReference type="ARBA" id="ARBA00008088"/>
    </source>
</evidence>
<dbReference type="EC" id="5.3.1.6" evidence="4"/>
<dbReference type="FunFam" id="3.30.70.260:FF:000018">
    <property type="entry name" value="Ribose-5-phosphate isomerase A"/>
    <property type="match status" value="1"/>
</dbReference>
<name>A0A9P8T3E1_9ASCO</name>
<evidence type="ECO:0000256" key="6">
    <source>
        <dbReference type="ARBA" id="ARBA00023235"/>
    </source>
</evidence>
<evidence type="ECO:0000256" key="7">
    <source>
        <dbReference type="ARBA" id="ARBA00029734"/>
    </source>
</evidence>
<dbReference type="NCBIfam" id="TIGR00021">
    <property type="entry name" value="rpiA"/>
    <property type="match status" value="1"/>
</dbReference>
<dbReference type="EMBL" id="JAEUBE010000366">
    <property type="protein sequence ID" value="KAH3663711.1"/>
    <property type="molecule type" value="Genomic_DNA"/>
</dbReference>
<dbReference type="AlphaFoldDB" id="A0A9P8T3E1"/>
<dbReference type="PANTHER" id="PTHR11934:SF0">
    <property type="entry name" value="RIBOSE-5-PHOSPHATE ISOMERASE"/>
    <property type="match status" value="1"/>
</dbReference>
<evidence type="ECO:0000313" key="9">
    <source>
        <dbReference type="EMBL" id="KAH3663711.1"/>
    </source>
</evidence>
<dbReference type="OrthoDB" id="1555531at2759"/>
<dbReference type="HAMAP" id="MF_00170">
    <property type="entry name" value="Rib_5P_isom_A"/>
    <property type="match status" value="1"/>
</dbReference>
<sequence length="238" mass="25422">MSIENAKKQAGYAAVDQNLDPSDRIIGVGSGSTIVYVVERLGQLNTKNDLICIPTSFQAKQLIVENSLRLGSVDEFTEIDIAFDGADEIDSNLNLIKGGGACLFQEKLVASCAKRFIVVADYRKNTGLLGKDWRNGVPIEVNPLAYKKVIKGLMEIGGKPALREAGASKAGPVVTDNGNFVIDCDFGEVPSNQVQSLDAKLHSLVGVLETGLFVGMAKKAYIGEEDGSLTISKKSSKL</sequence>
<dbReference type="InterPro" id="IPR037171">
    <property type="entry name" value="NagB/RpiA_transferase-like"/>
</dbReference>
<gene>
    <name evidence="9" type="ORF">OGAPHI_005112</name>
</gene>
<dbReference type="GO" id="GO:0009052">
    <property type="term" value="P:pentose-phosphate shunt, non-oxidative branch"/>
    <property type="evidence" value="ECO:0007669"/>
    <property type="project" value="InterPro"/>
</dbReference>
<dbReference type="GO" id="GO:0005737">
    <property type="term" value="C:cytoplasm"/>
    <property type="evidence" value="ECO:0007669"/>
    <property type="project" value="TreeGrafter"/>
</dbReference>
<organism evidence="9 10">
    <name type="scientific">Ogataea philodendri</name>
    <dbReference type="NCBI Taxonomy" id="1378263"/>
    <lineage>
        <taxon>Eukaryota</taxon>
        <taxon>Fungi</taxon>
        <taxon>Dikarya</taxon>
        <taxon>Ascomycota</taxon>
        <taxon>Saccharomycotina</taxon>
        <taxon>Pichiomycetes</taxon>
        <taxon>Pichiales</taxon>
        <taxon>Pichiaceae</taxon>
        <taxon>Ogataea</taxon>
    </lineage>
</organism>
<dbReference type="SUPFAM" id="SSF100950">
    <property type="entry name" value="NagB/RpiA/CoA transferase-like"/>
    <property type="match status" value="1"/>
</dbReference>
<dbReference type="CDD" id="cd01398">
    <property type="entry name" value="RPI_A"/>
    <property type="match status" value="1"/>
</dbReference>
<keyword evidence="6" id="KW-0413">Isomerase</keyword>